<evidence type="ECO:0000313" key="3">
    <source>
        <dbReference type="EMBL" id="KAK0415096.1"/>
    </source>
</evidence>
<reference evidence="3" key="1">
    <citation type="submission" date="2023-06" db="EMBL/GenBank/DDBJ databases">
        <title>Genomic analysis of the entomopathogenic nematode Steinernema hermaphroditum.</title>
        <authorList>
            <person name="Schwarz E.M."/>
            <person name="Heppert J.K."/>
            <person name="Baniya A."/>
            <person name="Schwartz H.T."/>
            <person name="Tan C.-H."/>
            <person name="Antoshechkin I."/>
            <person name="Sternberg P.W."/>
            <person name="Goodrich-Blair H."/>
            <person name="Dillman A.R."/>
        </authorList>
    </citation>
    <scope>NUCLEOTIDE SEQUENCE</scope>
    <source>
        <strain evidence="3">PS9179</strain>
        <tissue evidence="3">Whole animal</tissue>
    </source>
</reference>
<feature type="domain" description="C-type lectin" evidence="2">
    <location>
        <begin position="31"/>
        <end position="148"/>
    </location>
</feature>
<dbReference type="InterPro" id="IPR016186">
    <property type="entry name" value="C-type_lectin-like/link_sf"/>
</dbReference>
<feature type="chain" id="PRO_5041373343" description="C-type lectin domain-containing protein" evidence="1">
    <location>
        <begin position="18"/>
        <end position="304"/>
    </location>
</feature>
<proteinExistence type="predicted"/>
<evidence type="ECO:0000256" key="1">
    <source>
        <dbReference type="SAM" id="SignalP"/>
    </source>
</evidence>
<dbReference type="PANTHER" id="PTHR22803">
    <property type="entry name" value="MANNOSE, PHOSPHOLIPASE, LECTIN RECEPTOR RELATED"/>
    <property type="match status" value="1"/>
</dbReference>
<dbReference type="SUPFAM" id="SSF56436">
    <property type="entry name" value="C-type lectin-like"/>
    <property type="match status" value="2"/>
</dbReference>
<name>A0AA39LYM6_9BILA</name>
<dbReference type="SMART" id="SM00034">
    <property type="entry name" value="CLECT"/>
    <property type="match status" value="2"/>
</dbReference>
<gene>
    <name evidence="3" type="ORF">QR680_011770</name>
</gene>
<dbReference type="InterPro" id="IPR050111">
    <property type="entry name" value="C-type_lectin/snaclec_domain"/>
</dbReference>
<evidence type="ECO:0000313" key="4">
    <source>
        <dbReference type="Proteomes" id="UP001175271"/>
    </source>
</evidence>
<keyword evidence="4" id="KW-1185">Reference proteome</keyword>
<dbReference type="InterPro" id="IPR001304">
    <property type="entry name" value="C-type_lectin-like"/>
</dbReference>
<dbReference type="CDD" id="cd00037">
    <property type="entry name" value="CLECT"/>
    <property type="match status" value="2"/>
</dbReference>
<feature type="domain" description="C-type lectin" evidence="2">
    <location>
        <begin position="165"/>
        <end position="284"/>
    </location>
</feature>
<dbReference type="Pfam" id="PF00059">
    <property type="entry name" value="Lectin_C"/>
    <property type="match status" value="2"/>
</dbReference>
<accession>A0AA39LYM6</accession>
<dbReference type="PROSITE" id="PS50041">
    <property type="entry name" value="C_TYPE_LECTIN_2"/>
    <property type="match status" value="2"/>
</dbReference>
<dbReference type="EMBL" id="JAUCMV010000002">
    <property type="protein sequence ID" value="KAK0415096.1"/>
    <property type="molecule type" value="Genomic_DNA"/>
</dbReference>
<dbReference type="Gene3D" id="3.10.100.10">
    <property type="entry name" value="Mannose-Binding Protein A, subunit A"/>
    <property type="match status" value="2"/>
</dbReference>
<sequence length="304" mass="35283">MNFRLFLLSLLFVVGHSMLPPCGKDFFYSDVTDKCYFFSAECAKFGEAEKLCKEMNANLTAIRSKAENEVVYDLSQLNFPPEERHFWIGSRVALTDPPQYVWLTGEDFGFHRIYEPFNCLEERCVAGSLSRNQWLATKCEECFHFVCEAKREVITCPSGYSYFNKTNACYKYVADAADWEHHEKKCVEDSGHLASIHSLEETDFILGLLENTTYKFWLGAKAAEHPDFQWTDNSLWDFTNWLPGKLERKPPTCLYMYGNKVFDESVKGKWNEGPCDETFPTICKYMGIEKTDEKDENGAEFLFY</sequence>
<organism evidence="3 4">
    <name type="scientific">Steinernema hermaphroditum</name>
    <dbReference type="NCBI Taxonomy" id="289476"/>
    <lineage>
        <taxon>Eukaryota</taxon>
        <taxon>Metazoa</taxon>
        <taxon>Ecdysozoa</taxon>
        <taxon>Nematoda</taxon>
        <taxon>Chromadorea</taxon>
        <taxon>Rhabditida</taxon>
        <taxon>Tylenchina</taxon>
        <taxon>Panagrolaimomorpha</taxon>
        <taxon>Strongyloidoidea</taxon>
        <taxon>Steinernematidae</taxon>
        <taxon>Steinernema</taxon>
    </lineage>
</organism>
<dbReference type="Proteomes" id="UP001175271">
    <property type="component" value="Unassembled WGS sequence"/>
</dbReference>
<dbReference type="AlphaFoldDB" id="A0AA39LYM6"/>
<dbReference type="InterPro" id="IPR016187">
    <property type="entry name" value="CTDL_fold"/>
</dbReference>
<protein>
    <recommendedName>
        <fullName evidence="2">C-type lectin domain-containing protein</fullName>
    </recommendedName>
</protein>
<feature type="signal peptide" evidence="1">
    <location>
        <begin position="1"/>
        <end position="17"/>
    </location>
</feature>
<evidence type="ECO:0000259" key="2">
    <source>
        <dbReference type="PROSITE" id="PS50041"/>
    </source>
</evidence>
<keyword evidence="1" id="KW-0732">Signal</keyword>
<comment type="caution">
    <text evidence="3">The sequence shown here is derived from an EMBL/GenBank/DDBJ whole genome shotgun (WGS) entry which is preliminary data.</text>
</comment>